<dbReference type="OrthoDB" id="1681764at2"/>
<feature type="domain" description="NusG-like N-terminal" evidence="2">
    <location>
        <begin position="15"/>
        <end position="110"/>
    </location>
</feature>
<keyword evidence="4" id="KW-1185">Reference proteome</keyword>
<accession>A0A3E3K4I3</accession>
<keyword evidence="1" id="KW-0804">Transcription</keyword>
<dbReference type="Proteomes" id="UP000261080">
    <property type="component" value="Unassembled WGS sequence"/>
</dbReference>
<dbReference type="InterPro" id="IPR036735">
    <property type="entry name" value="NGN_dom_sf"/>
</dbReference>
<dbReference type="SUPFAM" id="SSF82679">
    <property type="entry name" value="N-utilization substance G protein NusG, N-terminal domain"/>
    <property type="match status" value="1"/>
</dbReference>
<dbReference type="GO" id="GO:0006354">
    <property type="term" value="P:DNA-templated transcription elongation"/>
    <property type="evidence" value="ECO:0007669"/>
    <property type="project" value="InterPro"/>
</dbReference>
<dbReference type="InterPro" id="IPR006645">
    <property type="entry name" value="NGN-like_dom"/>
</dbReference>
<comment type="caution">
    <text evidence="3">The sequence shown here is derived from an EMBL/GenBank/DDBJ whole genome shotgun (WGS) entry which is preliminary data.</text>
</comment>
<evidence type="ECO:0000259" key="2">
    <source>
        <dbReference type="Pfam" id="PF02357"/>
    </source>
</evidence>
<sequence>MSNLDILPRRGEVMWYVIQTTTGREEELTDVLKSMLPQTICEKSFFIRRETCWRLKGKHKIQQEVLFPGYVFVQTQAPETLFYQLKKVPKLSKLLSDGEEEFLPVREDEQEFLESLITVEEKDGKEVYLVKRSEIQVDEEGNIVWAGTPLSRYIGNVVRKRIRKRYVVIEKELFGKKRTVLLSVRLKGEE</sequence>
<dbReference type="Gene3D" id="3.30.70.940">
    <property type="entry name" value="NusG, N-terminal domain"/>
    <property type="match status" value="1"/>
</dbReference>
<evidence type="ECO:0000256" key="1">
    <source>
        <dbReference type="ARBA" id="ARBA00023163"/>
    </source>
</evidence>
<reference evidence="3 4" key="1">
    <citation type="submission" date="2018-08" db="EMBL/GenBank/DDBJ databases">
        <title>A genome reference for cultivated species of the human gut microbiota.</title>
        <authorList>
            <person name="Zou Y."/>
            <person name="Xue W."/>
            <person name="Luo G."/>
        </authorList>
    </citation>
    <scope>NUCLEOTIDE SEQUENCE [LARGE SCALE GENOMIC DNA]</scope>
    <source>
        <strain evidence="3 4">AF37-2AT</strain>
    </source>
</reference>
<dbReference type="EMBL" id="QVLX01000002">
    <property type="protein sequence ID" value="RGE88978.1"/>
    <property type="molecule type" value="Genomic_DNA"/>
</dbReference>
<dbReference type="Pfam" id="PF02357">
    <property type="entry name" value="NusG"/>
    <property type="match status" value="1"/>
</dbReference>
<organism evidence="3 4">
    <name type="scientific">Sellimonas intestinalis</name>
    <dbReference type="NCBI Taxonomy" id="1653434"/>
    <lineage>
        <taxon>Bacteria</taxon>
        <taxon>Bacillati</taxon>
        <taxon>Bacillota</taxon>
        <taxon>Clostridia</taxon>
        <taxon>Lachnospirales</taxon>
        <taxon>Lachnospiraceae</taxon>
        <taxon>Sellimonas</taxon>
    </lineage>
</organism>
<proteinExistence type="predicted"/>
<dbReference type="AlphaFoldDB" id="A0A3E3K4I3"/>
<gene>
    <name evidence="3" type="ORF">DW016_05615</name>
</gene>
<evidence type="ECO:0000313" key="3">
    <source>
        <dbReference type="EMBL" id="RGE88978.1"/>
    </source>
</evidence>
<protein>
    <recommendedName>
        <fullName evidence="2">NusG-like N-terminal domain-containing protein</fullName>
    </recommendedName>
</protein>
<evidence type="ECO:0000313" key="4">
    <source>
        <dbReference type="Proteomes" id="UP000261080"/>
    </source>
</evidence>
<name>A0A3E3K4I3_9FIRM</name>